<feature type="domain" description="Myb-like" evidence="2">
    <location>
        <begin position="105"/>
        <end position="149"/>
    </location>
</feature>
<dbReference type="RefSeq" id="XP_021873591.1">
    <property type="nucleotide sequence ID" value="XM_022019017.1"/>
</dbReference>
<dbReference type="SUPFAM" id="SSF46689">
    <property type="entry name" value="Homeodomain-like"/>
    <property type="match status" value="1"/>
</dbReference>
<dbReference type="PROSITE" id="PS51294">
    <property type="entry name" value="HTH_MYB"/>
    <property type="match status" value="1"/>
</dbReference>
<feature type="compositionally biased region" description="Basic and acidic residues" evidence="1">
    <location>
        <begin position="1"/>
        <end position="22"/>
    </location>
</feature>
<evidence type="ECO:0000313" key="5">
    <source>
        <dbReference type="Proteomes" id="UP000193218"/>
    </source>
</evidence>
<dbReference type="InParanoid" id="A0A1Y1UQT4"/>
<evidence type="ECO:0000256" key="1">
    <source>
        <dbReference type="SAM" id="MobiDB-lite"/>
    </source>
</evidence>
<dbReference type="InterPro" id="IPR017930">
    <property type="entry name" value="Myb_dom"/>
</dbReference>
<proteinExistence type="predicted"/>
<protein>
    <recommendedName>
        <fullName evidence="6">Myb-like domain-containing protein</fullName>
    </recommendedName>
</protein>
<accession>A0A1Y1UQT4</accession>
<dbReference type="GeneID" id="33560826"/>
<dbReference type="AlphaFoldDB" id="A0A1Y1UQT4"/>
<feature type="domain" description="HTH myb-type" evidence="3">
    <location>
        <begin position="125"/>
        <end position="153"/>
    </location>
</feature>
<evidence type="ECO:0008006" key="6">
    <source>
        <dbReference type="Google" id="ProtNLM"/>
    </source>
</evidence>
<sequence>MQVIRKSDSVHTRHQKPYDKPHSRPGVTAARSDDEKISASSAPGTYDKNLLAKLVLETAKLNARDWDEISSTVGQTLSKNKDLWRKVIKTQLIAGKEWSKSTSPSWTNQQKIALVNYILDKTSVNWDQVARSFPGKSPIQVKDVWRKVLLPKIRRGDPVN</sequence>
<dbReference type="Proteomes" id="UP000193218">
    <property type="component" value="Unassembled WGS sequence"/>
</dbReference>
<dbReference type="Pfam" id="PF13921">
    <property type="entry name" value="Myb_DNA-bind_6"/>
    <property type="match status" value="1"/>
</dbReference>
<dbReference type="EMBL" id="NBSH01000002">
    <property type="protein sequence ID" value="ORX39806.1"/>
    <property type="molecule type" value="Genomic_DNA"/>
</dbReference>
<evidence type="ECO:0000313" key="4">
    <source>
        <dbReference type="EMBL" id="ORX39806.1"/>
    </source>
</evidence>
<comment type="caution">
    <text evidence="4">The sequence shown here is derived from an EMBL/GenBank/DDBJ whole genome shotgun (WGS) entry which is preliminary data.</text>
</comment>
<dbReference type="SMART" id="SM00717">
    <property type="entry name" value="SANT"/>
    <property type="match status" value="1"/>
</dbReference>
<gene>
    <name evidence="4" type="ORF">BD324DRAFT_678899</name>
</gene>
<dbReference type="OrthoDB" id="2143914at2759"/>
<dbReference type="Gene3D" id="1.10.10.60">
    <property type="entry name" value="Homeodomain-like"/>
    <property type="match status" value="1"/>
</dbReference>
<reference evidence="4 5" key="1">
    <citation type="submission" date="2017-03" db="EMBL/GenBank/DDBJ databases">
        <title>Widespread Adenine N6-methylation of Active Genes in Fungi.</title>
        <authorList>
            <consortium name="DOE Joint Genome Institute"/>
            <person name="Mondo S.J."/>
            <person name="Dannebaum R.O."/>
            <person name="Kuo R.C."/>
            <person name="Louie K.B."/>
            <person name="Bewick A.J."/>
            <person name="Labutti K."/>
            <person name="Haridas S."/>
            <person name="Kuo A."/>
            <person name="Salamov A."/>
            <person name="Ahrendt S.R."/>
            <person name="Lau R."/>
            <person name="Bowen B.P."/>
            <person name="Lipzen A."/>
            <person name="Sullivan W."/>
            <person name="Andreopoulos W.B."/>
            <person name="Clum A."/>
            <person name="Lindquist E."/>
            <person name="Daum C."/>
            <person name="Northen T.R."/>
            <person name="Ramamoorthy G."/>
            <person name="Schmitz R.J."/>
            <person name="Gryganskyi A."/>
            <person name="Culley D."/>
            <person name="Magnuson J."/>
            <person name="James T.Y."/>
            <person name="O'Malley M.A."/>
            <person name="Stajich J.E."/>
            <person name="Spatafora J.W."/>
            <person name="Visel A."/>
            <person name="Grigoriev I.V."/>
        </authorList>
    </citation>
    <scope>NUCLEOTIDE SEQUENCE [LARGE SCALE GENOMIC DNA]</scope>
    <source>
        <strain evidence="4 5">NRRL Y-17943</strain>
    </source>
</reference>
<dbReference type="CDD" id="cd00167">
    <property type="entry name" value="SANT"/>
    <property type="match status" value="1"/>
</dbReference>
<dbReference type="PROSITE" id="PS50090">
    <property type="entry name" value="MYB_LIKE"/>
    <property type="match status" value="1"/>
</dbReference>
<feature type="region of interest" description="Disordered" evidence="1">
    <location>
        <begin position="1"/>
        <end position="41"/>
    </location>
</feature>
<evidence type="ECO:0000259" key="2">
    <source>
        <dbReference type="PROSITE" id="PS50090"/>
    </source>
</evidence>
<dbReference type="InterPro" id="IPR001005">
    <property type="entry name" value="SANT/Myb"/>
</dbReference>
<dbReference type="STRING" id="4999.A0A1Y1UQT4"/>
<evidence type="ECO:0000259" key="3">
    <source>
        <dbReference type="PROSITE" id="PS51294"/>
    </source>
</evidence>
<dbReference type="InterPro" id="IPR009057">
    <property type="entry name" value="Homeodomain-like_sf"/>
</dbReference>
<organism evidence="4 5">
    <name type="scientific">Kockovaella imperatae</name>
    <dbReference type="NCBI Taxonomy" id="4999"/>
    <lineage>
        <taxon>Eukaryota</taxon>
        <taxon>Fungi</taxon>
        <taxon>Dikarya</taxon>
        <taxon>Basidiomycota</taxon>
        <taxon>Agaricomycotina</taxon>
        <taxon>Tremellomycetes</taxon>
        <taxon>Tremellales</taxon>
        <taxon>Cuniculitremaceae</taxon>
        <taxon>Kockovaella</taxon>
    </lineage>
</organism>
<name>A0A1Y1UQT4_9TREE</name>
<keyword evidence="5" id="KW-1185">Reference proteome</keyword>